<dbReference type="Gene3D" id="1.20.5.1930">
    <property type="match status" value="1"/>
</dbReference>
<keyword evidence="7" id="KW-1185">Reference proteome</keyword>
<keyword evidence="4" id="KW-0812">Transmembrane</keyword>
<evidence type="ECO:0000313" key="7">
    <source>
        <dbReference type="Proteomes" id="UP001501842"/>
    </source>
</evidence>
<accession>A0ABN3UE39</accession>
<dbReference type="EMBL" id="BAAATZ010000018">
    <property type="protein sequence ID" value="GAA2730436.1"/>
    <property type="molecule type" value="Genomic_DNA"/>
</dbReference>
<dbReference type="CDD" id="cd16917">
    <property type="entry name" value="HATPase_UhpB-NarQ-NarX-like"/>
    <property type="match status" value="1"/>
</dbReference>
<protein>
    <recommendedName>
        <fullName evidence="5">Signal transduction histidine kinase subgroup 3 dimerisation and phosphoacceptor domain-containing protein</fullName>
    </recommendedName>
</protein>
<keyword evidence="4" id="KW-0472">Membrane</keyword>
<gene>
    <name evidence="6" type="ORF">GCM10010439_43490</name>
</gene>
<name>A0ABN3UE39_9ACTN</name>
<dbReference type="InterPro" id="IPR011712">
    <property type="entry name" value="Sig_transdc_His_kin_sub3_dim/P"/>
</dbReference>
<feature type="transmembrane region" description="Helical" evidence="4">
    <location>
        <begin position="141"/>
        <end position="161"/>
    </location>
</feature>
<proteinExistence type="predicted"/>
<dbReference type="Pfam" id="PF07730">
    <property type="entry name" value="HisKA_3"/>
    <property type="match status" value="1"/>
</dbReference>
<evidence type="ECO:0000256" key="4">
    <source>
        <dbReference type="SAM" id="Phobius"/>
    </source>
</evidence>
<organism evidence="6 7">
    <name type="scientific">Actinocorallia aurantiaca</name>
    <dbReference type="NCBI Taxonomy" id="46204"/>
    <lineage>
        <taxon>Bacteria</taxon>
        <taxon>Bacillati</taxon>
        <taxon>Actinomycetota</taxon>
        <taxon>Actinomycetes</taxon>
        <taxon>Streptosporangiales</taxon>
        <taxon>Thermomonosporaceae</taxon>
        <taxon>Actinocorallia</taxon>
    </lineage>
</organism>
<feature type="domain" description="Signal transduction histidine kinase subgroup 3 dimerisation and phosphoacceptor" evidence="5">
    <location>
        <begin position="181"/>
        <end position="245"/>
    </location>
</feature>
<keyword evidence="1" id="KW-0808">Transferase</keyword>
<dbReference type="Proteomes" id="UP001501842">
    <property type="component" value="Unassembled WGS sequence"/>
</dbReference>
<evidence type="ECO:0000256" key="1">
    <source>
        <dbReference type="ARBA" id="ARBA00022679"/>
    </source>
</evidence>
<evidence type="ECO:0000259" key="5">
    <source>
        <dbReference type="Pfam" id="PF07730"/>
    </source>
</evidence>
<feature type="transmembrane region" description="Helical" evidence="4">
    <location>
        <begin position="40"/>
        <end position="61"/>
    </location>
</feature>
<feature type="transmembrane region" description="Helical" evidence="4">
    <location>
        <begin position="73"/>
        <end position="95"/>
    </location>
</feature>
<dbReference type="RefSeq" id="WP_344452438.1">
    <property type="nucleotide sequence ID" value="NZ_BAAATZ010000018.1"/>
</dbReference>
<evidence type="ECO:0000256" key="2">
    <source>
        <dbReference type="ARBA" id="ARBA00022777"/>
    </source>
</evidence>
<comment type="caution">
    <text evidence="6">The sequence shown here is derived from an EMBL/GenBank/DDBJ whole genome shotgun (WGS) entry which is preliminary data.</text>
</comment>
<dbReference type="PANTHER" id="PTHR24421:SF63">
    <property type="entry name" value="SENSOR HISTIDINE KINASE DESK"/>
    <property type="match status" value="1"/>
</dbReference>
<keyword evidence="3" id="KW-0902">Two-component regulatory system</keyword>
<feature type="transmembrane region" description="Helical" evidence="4">
    <location>
        <begin position="115"/>
        <end position="134"/>
    </location>
</feature>
<dbReference type="SUPFAM" id="SSF55874">
    <property type="entry name" value="ATPase domain of HSP90 chaperone/DNA topoisomerase II/histidine kinase"/>
    <property type="match status" value="1"/>
</dbReference>
<keyword evidence="4" id="KW-1133">Transmembrane helix</keyword>
<evidence type="ECO:0000256" key="3">
    <source>
        <dbReference type="ARBA" id="ARBA00023012"/>
    </source>
</evidence>
<dbReference type="Gene3D" id="3.30.565.10">
    <property type="entry name" value="Histidine kinase-like ATPase, C-terminal domain"/>
    <property type="match status" value="1"/>
</dbReference>
<evidence type="ECO:0000313" key="6">
    <source>
        <dbReference type="EMBL" id="GAA2730436.1"/>
    </source>
</evidence>
<dbReference type="InterPro" id="IPR050482">
    <property type="entry name" value="Sensor_HK_TwoCompSys"/>
</dbReference>
<keyword evidence="2" id="KW-0418">Kinase</keyword>
<dbReference type="PANTHER" id="PTHR24421">
    <property type="entry name" value="NITRATE/NITRITE SENSOR PROTEIN NARX-RELATED"/>
    <property type="match status" value="1"/>
</dbReference>
<reference evidence="6 7" key="1">
    <citation type="journal article" date="2019" name="Int. J. Syst. Evol. Microbiol.">
        <title>The Global Catalogue of Microorganisms (GCM) 10K type strain sequencing project: providing services to taxonomists for standard genome sequencing and annotation.</title>
        <authorList>
            <consortium name="The Broad Institute Genomics Platform"/>
            <consortium name="The Broad Institute Genome Sequencing Center for Infectious Disease"/>
            <person name="Wu L."/>
            <person name="Ma J."/>
        </authorList>
    </citation>
    <scope>NUCLEOTIDE SEQUENCE [LARGE SCALE GENOMIC DNA]</scope>
    <source>
        <strain evidence="6 7">JCM 8201</strain>
    </source>
</reference>
<feature type="transmembrane region" description="Helical" evidence="4">
    <location>
        <begin position="9"/>
        <end position="28"/>
    </location>
</feature>
<sequence>MQPRLPGEALIVTFVVLLSVVATCGLFSQGVIESAGREPWRFVVGTMAALLVAGLQGRLMWQSARREITRGSRVVLGVIALVCLPLPLLLGPAWLSAMVAVSGMIAVTLPERWSAPLVGGAALLGSGIAVLTGASGPQAVLLALSFPVAGLSAYTTVWLSLAVKELRDARAELARRAVGEERMRFARDLHDVLGHSLQAVALRAELAERLLDRDPGRVAKELAEIQKMARGAVQEVRDVVRGYRVTSLRTELDGATAVLRAAGIACETPSLPEELPRHVHETLGWVAREAVTNVLRHSGATKCRMSLRADGADARLEIVNDGARRSEGVGSGLAGLRERLAAVGGRLQSGLIADGTFQVLATVPLAAGAGQKEAR</sequence>
<dbReference type="InterPro" id="IPR036890">
    <property type="entry name" value="HATPase_C_sf"/>
</dbReference>